<feature type="domain" description="YjiS-like" evidence="1">
    <location>
        <begin position="28"/>
        <end position="53"/>
    </location>
</feature>
<dbReference type="EMBL" id="JBHMEA010000007">
    <property type="protein sequence ID" value="MFB9230730.1"/>
    <property type="molecule type" value="Genomic_DNA"/>
</dbReference>
<sequence length="64" mass="7108">MTSITANALRASSNRVKLGKKISLAFAAARQRNALSRLDDFRLNDLGITATEAARESRRAFWDI</sequence>
<evidence type="ECO:0000259" key="1">
    <source>
        <dbReference type="Pfam" id="PF06568"/>
    </source>
</evidence>
<gene>
    <name evidence="2" type="ORF">ACFFUT_02875</name>
</gene>
<keyword evidence="3" id="KW-1185">Reference proteome</keyword>
<evidence type="ECO:0000313" key="2">
    <source>
        <dbReference type="EMBL" id="MFB9230730.1"/>
    </source>
</evidence>
<proteinExistence type="predicted"/>
<accession>A0ABV5JB93</accession>
<dbReference type="RefSeq" id="WP_213887385.1">
    <property type="nucleotide sequence ID" value="NZ_JAGFNU010000001.1"/>
</dbReference>
<organism evidence="2 3">
    <name type="scientific">Pseudohalocynthiibacter aestuariivivens</name>
    <dbReference type="NCBI Taxonomy" id="1591409"/>
    <lineage>
        <taxon>Bacteria</taxon>
        <taxon>Pseudomonadati</taxon>
        <taxon>Pseudomonadota</taxon>
        <taxon>Alphaproteobacteria</taxon>
        <taxon>Rhodobacterales</taxon>
        <taxon>Paracoccaceae</taxon>
        <taxon>Pseudohalocynthiibacter</taxon>
    </lineage>
</organism>
<dbReference type="InterPro" id="IPR009506">
    <property type="entry name" value="YjiS-like"/>
</dbReference>
<dbReference type="Pfam" id="PF06568">
    <property type="entry name" value="YjiS-like"/>
    <property type="match status" value="1"/>
</dbReference>
<reference evidence="2 3" key="1">
    <citation type="submission" date="2024-09" db="EMBL/GenBank/DDBJ databases">
        <authorList>
            <person name="Sun Q."/>
            <person name="Mori K."/>
        </authorList>
    </citation>
    <scope>NUCLEOTIDE SEQUENCE [LARGE SCALE GENOMIC DNA]</scope>
    <source>
        <strain evidence="2 3">CECT 8726</strain>
    </source>
</reference>
<evidence type="ECO:0000313" key="3">
    <source>
        <dbReference type="Proteomes" id="UP001589683"/>
    </source>
</evidence>
<protein>
    <submittedName>
        <fullName evidence="2">DUF1127 domain-containing protein</fullName>
    </submittedName>
</protein>
<dbReference type="Proteomes" id="UP001589683">
    <property type="component" value="Unassembled WGS sequence"/>
</dbReference>
<comment type="caution">
    <text evidence="2">The sequence shown here is derived from an EMBL/GenBank/DDBJ whole genome shotgun (WGS) entry which is preliminary data.</text>
</comment>
<name>A0ABV5JB93_9RHOB</name>